<feature type="domain" description="Glycoside hydrolase family 20 catalytic" evidence="8">
    <location>
        <begin position="150"/>
        <end position="500"/>
    </location>
</feature>
<evidence type="ECO:0000259" key="9">
    <source>
        <dbReference type="Pfam" id="PF02838"/>
    </source>
</evidence>
<name>A0A0F5JFG0_9BACT</name>
<comment type="catalytic activity">
    <reaction evidence="1">
        <text>Hydrolysis of terminal non-reducing N-acetyl-D-hexosamine residues in N-acetyl-beta-D-hexosaminides.</text>
        <dbReference type="EC" id="3.2.1.52"/>
    </reaction>
</comment>
<keyword evidence="7" id="KW-0732">Signal</keyword>
<evidence type="ECO:0000256" key="3">
    <source>
        <dbReference type="ARBA" id="ARBA00012663"/>
    </source>
</evidence>
<dbReference type="GO" id="GO:0030203">
    <property type="term" value="P:glycosaminoglycan metabolic process"/>
    <property type="evidence" value="ECO:0007669"/>
    <property type="project" value="TreeGrafter"/>
</dbReference>
<dbReference type="Pfam" id="PF02838">
    <property type="entry name" value="Glyco_hydro_20b"/>
    <property type="match status" value="1"/>
</dbReference>
<dbReference type="SUPFAM" id="SSF55545">
    <property type="entry name" value="beta-N-acetylhexosaminidase-like domain"/>
    <property type="match status" value="1"/>
</dbReference>
<dbReference type="PANTHER" id="PTHR22600">
    <property type="entry name" value="BETA-HEXOSAMINIDASE"/>
    <property type="match status" value="1"/>
</dbReference>
<dbReference type="Gene3D" id="3.20.20.80">
    <property type="entry name" value="Glycosidases"/>
    <property type="match status" value="1"/>
</dbReference>
<dbReference type="CDD" id="cd06563">
    <property type="entry name" value="GH20_chitobiase-like"/>
    <property type="match status" value="1"/>
</dbReference>
<protein>
    <recommendedName>
        <fullName evidence="3">beta-N-acetylhexosaminidase</fullName>
        <ecNumber evidence="3">3.2.1.52</ecNumber>
    </recommendedName>
</protein>
<reference evidence="10 11" key="1">
    <citation type="submission" date="2013-04" db="EMBL/GenBank/DDBJ databases">
        <title>The Genome Sequence of Parabacteroides goldsteinii DSM 19448.</title>
        <authorList>
            <consortium name="The Broad Institute Genomics Platform"/>
            <person name="Earl A."/>
            <person name="Ward D."/>
            <person name="Feldgarden M."/>
            <person name="Gevers D."/>
            <person name="Martens E."/>
            <person name="Sakamoto M."/>
            <person name="Benno Y."/>
            <person name="Song Y."/>
            <person name="Liu C."/>
            <person name="Lee J."/>
            <person name="Bolanos M."/>
            <person name="Vaisanen M.L."/>
            <person name="Finegold S.M."/>
            <person name="Walker B."/>
            <person name="Young S."/>
            <person name="Zeng Q."/>
            <person name="Gargeya S."/>
            <person name="Fitzgerald M."/>
            <person name="Haas B."/>
            <person name="Abouelleil A."/>
            <person name="Allen A.W."/>
            <person name="Alvarado L."/>
            <person name="Arachchi H.M."/>
            <person name="Berlin A.M."/>
            <person name="Chapman S.B."/>
            <person name="Gainer-Dewar J."/>
            <person name="Goldberg J."/>
            <person name="Griggs A."/>
            <person name="Gujja S."/>
            <person name="Hansen M."/>
            <person name="Howarth C."/>
            <person name="Imamovic A."/>
            <person name="Ireland A."/>
            <person name="Larimer J."/>
            <person name="McCowan C."/>
            <person name="Murphy C."/>
            <person name="Pearson M."/>
            <person name="Poon T.W."/>
            <person name="Priest M."/>
            <person name="Roberts A."/>
            <person name="Saif S."/>
            <person name="Shea T."/>
            <person name="Sisk P."/>
            <person name="Sykes S."/>
            <person name="Wortman J."/>
            <person name="Nusbaum C."/>
            <person name="Birren B."/>
        </authorList>
    </citation>
    <scope>NUCLEOTIDE SEQUENCE [LARGE SCALE GENOMIC DNA]</scope>
    <source>
        <strain evidence="10 11">DSM 19448</strain>
    </source>
</reference>
<feature type="signal peptide" evidence="7">
    <location>
        <begin position="1"/>
        <end position="18"/>
    </location>
</feature>
<feature type="active site" description="Proton donor" evidence="6">
    <location>
        <position position="325"/>
    </location>
</feature>
<dbReference type="EC" id="3.2.1.52" evidence="3"/>
<comment type="caution">
    <text evidence="10">The sequence shown here is derived from an EMBL/GenBank/DDBJ whole genome shotgun (WGS) entry which is preliminary data.</text>
</comment>
<evidence type="ECO:0000256" key="7">
    <source>
        <dbReference type="SAM" id="SignalP"/>
    </source>
</evidence>
<comment type="similarity">
    <text evidence="2">Belongs to the glycosyl hydrolase 20 family.</text>
</comment>
<evidence type="ECO:0000256" key="1">
    <source>
        <dbReference type="ARBA" id="ARBA00001231"/>
    </source>
</evidence>
<evidence type="ECO:0000313" key="10">
    <source>
        <dbReference type="EMBL" id="KKB56536.1"/>
    </source>
</evidence>
<feature type="domain" description="Beta-hexosaminidase bacterial type N-terminal" evidence="9">
    <location>
        <begin position="25"/>
        <end position="147"/>
    </location>
</feature>
<dbReference type="Gene3D" id="3.30.379.10">
    <property type="entry name" value="Chitobiase/beta-hexosaminidase domain 2-like"/>
    <property type="match status" value="1"/>
</dbReference>
<gene>
    <name evidence="10" type="ORF">HMPREF1535_02512</name>
</gene>
<dbReference type="STRING" id="927665.HMPREF1535_02512"/>
<evidence type="ECO:0000256" key="5">
    <source>
        <dbReference type="ARBA" id="ARBA00023295"/>
    </source>
</evidence>
<dbReference type="AlphaFoldDB" id="A0A0F5JFG0"/>
<dbReference type="GO" id="GO:0004563">
    <property type="term" value="F:beta-N-acetylhexosaminidase activity"/>
    <property type="evidence" value="ECO:0007669"/>
    <property type="project" value="UniProtKB-EC"/>
</dbReference>
<dbReference type="SUPFAM" id="SSF51445">
    <property type="entry name" value="(Trans)glycosidases"/>
    <property type="match status" value="1"/>
</dbReference>
<dbReference type="PRINTS" id="PR00738">
    <property type="entry name" value="GLHYDRLASE20"/>
</dbReference>
<dbReference type="InterPro" id="IPR015883">
    <property type="entry name" value="Glyco_hydro_20_cat"/>
</dbReference>
<dbReference type="Proteomes" id="UP000033047">
    <property type="component" value="Unassembled WGS sequence"/>
</dbReference>
<dbReference type="PATRIC" id="fig|927665.4.peg.2584"/>
<dbReference type="InterPro" id="IPR029018">
    <property type="entry name" value="Hex-like_dom2"/>
</dbReference>
<dbReference type="PIRSF" id="PIRSF001093">
    <property type="entry name" value="B-hxosamndse_ab_euk"/>
    <property type="match status" value="1"/>
</dbReference>
<dbReference type="InterPro" id="IPR015882">
    <property type="entry name" value="HEX_bac_N"/>
</dbReference>
<evidence type="ECO:0000256" key="6">
    <source>
        <dbReference type="PIRSR" id="PIRSR625705-1"/>
    </source>
</evidence>
<dbReference type="GO" id="GO:0005975">
    <property type="term" value="P:carbohydrate metabolic process"/>
    <property type="evidence" value="ECO:0007669"/>
    <property type="project" value="InterPro"/>
</dbReference>
<accession>A0A0F5JFG0</accession>
<evidence type="ECO:0000259" key="8">
    <source>
        <dbReference type="Pfam" id="PF00728"/>
    </source>
</evidence>
<keyword evidence="5" id="KW-0326">Glycosidase</keyword>
<dbReference type="InterPro" id="IPR017853">
    <property type="entry name" value="GH"/>
</dbReference>
<organism evidence="10 11">
    <name type="scientific">Parabacteroides goldsteinii DSM 19448 = WAL 12034</name>
    <dbReference type="NCBI Taxonomy" id="927665"/>
    <lineage>
        <taxon>Bacteria</taxon>
        <taxon>Pseudomonadati</taxon>
        <taxon>Bacteroidota</taxon>
        <taxon>Bacteroidia</taxon>
        <taxon>Bacteroidales</taxon>
        <taxon>Tannerellaceae</taxon>
        <taxon>Parabacteroides</taxon>
    </lineage>
</organism>
<evidence type="ECO:0000313" key="11">
    <source>
        <dbReference type="Proteomes" id="UP000033047"/>
    </source>
</evidence>
<dbReference type="EMBL" id="AQHV01000011">
    <property type="protein sequence ID" value="KKB56536.1"/>
    <property type="molecule type" value="Genomic_DNA"/>
</dbReference>
<feature type="chain" id="PRO_5002490234" description="beta-N-acetylhexosaminidase" evidence="7">
    <location>
        <begin position="19"/>
        <end position="531"/>
    </location>
</feature>
<keyword evidence="4" id="KW-0378">Hydrolase</keyword>
<evidence type="ECO:0000256" key="2">
    <source>
        <dbReference type="ARBA" id="ARBA00006285"/>
    </source>
</evidence>
<dbReference type="PANTHER" id="PTHR22600:SF57">
    <property type="entry name" value="BETA-N-ACETYLHEXOSAMINIDASE"/>
    <property type="match status" value="1"/>
</dbReference>
<proteinExistence type="inferred from homology"/>
<dbReference type="RefSeq" id="WP_046146269.1">
    <property type="nucleotide sequence ID" value="NZ_KQ033912.1"/>
</dbReference>
<dbReference type="GO" id="GO:0016020">
    <property type="term" value="C:membrane"/>
    <property type="evidence" value="ECO:0007669"/>
    <property type="project" value="TreeGrafter"/>
</dbReference>
<dbReference type="Pfam" id="PF00728">
    <property type="entry name" value="Glyco_hydro_20"/>
    <property type="match status" value="1"/>
</dbReference>
<sequence length="531" mass="59780">MKTNILTFLCFVFLCACQAPPVEEYAIIPQPQEISYTPGFFKMGNHPVISYSGDLNNEAGLLQKALSSDFSLSATVKDTGKGDINLVLDPAVLPDKPEGYQLEVSSGKVEIKAGTPAGILNGVQTLRQIIKEKDGKYMIQRASVSDYPAFSWRAFMLDEGRYFKGKDVVLKLLDEMSQLKMNMFHWHLTNDQGWRIEIKKYPKLTEIGAFRDSSEINHFGSDVYDGKRHGGFYTQEDIKEIVDYASKRHITIVPEVSMPGHASAAIASYPWLGTSGKQIKVPGKFGVHYEVLNVSDPKVLQFLDDVTNEVIALFPSPVFHIGGDEVKYDQWKASPAIRSYMAKKGLKTPAELQIYFTNEISNMLAAKGKRMMGWNEITGDKLHEYQSEEDTKEAEQQLAKGTIVHFWKGDPALIKKTIDKGYDVVNSYHEYTYVDYNYESIPLSKAYAFNPVPEGLSPEEQSRVLGLGCQMWGEFIPTVESMNRLTYPRIAAYAETGWSGSDKKDYNRFLKSLDYFKNKWAAEGIVIGPTE</sequence>
<dbReference type="PROSITE" id="PS51257">
    <property type="entry name" value="PROKAR_LIPOPROTEIN"/>
    <property type="match status" value="1"/>
</dbReference>
<evidence type="ECO:0000256" key="4">
    <source>
        <dbReference type="ARBA" id="ARBA00022801"/>
    </source>
</evidence>
<dbReference type="InterPro" id="IPR025705">
    <property type="entry name" value="Beta_hexosaminidase_sua/sub"/>
</dbReference>
<dbReference type="HOGENOM" id="CLU_007082_5_1_10"/>